<dbReference type="Gene3D" id="1.10.720.60">
    <property type="match status" value="1"/>
</dbReference>
<keyword evidence="2 4" id="KW-0378">Hydrolase</keyword>
<comment type="cofactor">
    <cofactor evidence="4">
        <name>Mg(2+)</name>
        <dbReference type="ChEBI" id="CHEBI:18420"/>
    </cofactor>
    <text evidence="4">Binds 1 Mg(2+) ion per subunit.</text>
</comment>
<proteinExistence type="inferred from homology"/>
<dbReference type="EMBL" id="MFSP01000028">
    <property type="protein sequence ID" value="OGI69158.1"/>
    <property type="molecule type" value="Genomic_DNA"/>
</dbReference>
<organism evidence="5 6">
    <name type="scientific">Candidatus Muproteobacteria bacterium RBG_16_60_9</name>
    <dbReference type="NCBI Taxonomy" id="1817755"/>
    <lineage>
        <taxon>Bacteria</taxon>
        <taxon>Pseudomonadati</taxon>
        <taxon>Pseudomonadota</taxon>
        <taxon>Candidatus Muproteobacteria</taxon>
    </lineage>
</organism>
<evidence type="ECO:0000256" key="4">
    <source>
        <dbReference type="HAMAP-Rule" id="MF_01681"/>
    </source>
</evidence>
<evidence type="ECO:0000313" key="5">
    <source>
        <dbReference type="EMBL" id="OGI69158.1"/>
    </source>
</evidence>
<dbReference type="GO" id="GO:0043874">
    <property type="term" value="F:acireductone synthase activity"/>
    <property type="evidence" value="ECO:0007669"/>
    <property type="project" value="UniProtKB-EC"/>
</dbReference>
<evidence type="ECO:0000256" key="3">
    <source>
        <dbReference type="ARBA" id="ARBA00023167"/>
    </source>
</evidence>
<keyword evidence="4" id="KW-0460">Magnesium</keyword>
<evidence type="ECO:0000256" key="2">
    <source>
        <dbReference type="ARBA" id="ARBA00022801"/>
    </source>
</evidence>
<dbReference type="SFLD" id="SFLDG01133">
    <property type="entry name" value="C1.5.4:_Enolase-phosphatase_Li"/>
    <property type="match status" value="1"/>
</dbReference>
<dbReference type="InterPro" id="IPR036412">
    <property type="entry name" value="HAD-like_sf"/>
</dbReference>
<dbReference type="GO" id="GO:0043715">
    <property type="term" value="F:2,3-diketo-5-methylthiopentyl-1-phosphate enolase activity"/>
    <property type="evidence" value="ECO:0007669"/>
    <property type="project" value="UniProtKB-UniRule"/>
</dbReference>
<dbReference type="Gene3D" id="3.40.50.1000">
    <property type="entry name" value="HAD superfamily/HAD-like"/>
    <property type="match status" value="1"/>
</dbReference>
<comment type="catalytic activity">
    <reaction evidence="4">
        <text>5-methylsulfanyl-2,3-dioxopentyl phosphate + H2O = 1,2-dihydroxy-5-(methylsulfanyl)pent-1-en-3-one + phosphate</text>
        <dbReference type="Rhea" id="RHEA:21700"/>
        <dbReference type="ChEBI" id="CHEBI:15377"/>
        <dbReference type="ChEBI" id="CHEBI:43474"/>
        <dbReference type="ChEBI" id="CHEBI:49252"/>
        <dbReference type="ChEBI" id="CHEBI:58828"/>
        <dbReference type="EC" id="3.1.3.77"/>
    </reaction>
</comment>
<reference evidence="5 6" key="1">
    <citation type="journal article" date="2016" name="Nat. Commun.">
        <title>Thousands of microbial genomes shed light on interconnected biogeochemical processes in an aquifer system.</title>
        <authorList>
            <person name="Anantharaman K."/>
            <person name="Brown C.T."/>
            <person name="Hug L.A."/>
            <person name="Sharon I."/>
            <person name="Castelle C.J."/>
            <person name="Probst A.J."/>
            <person name="Thomas B.C."/>
            <person name="Singh A."/>
            <person name="Wilkins M.J."/>
            <person name="Karaoz U."/>
            <person name="Brodie E.L."/>
            <person name="Williams K.H."/>
            <person name="Hubbard S.S."/>
            <person name="Banfield J.F."/>
        </authorList>
    </citation>
    <scope>NUCLEOTIDE SEQUENCE [LARGE SCALE GENOMIC DNA]</scope>
</reference>
<dbReference type="SFLD" id="SFLDG01129">
    <property type="entry name" value="C1.5:_HAD__Beta-PGM__Phosphata"/>
    <property type="match status" value="1"/>
</dbReference>
<dbReference type="SUPFAM" id="SSF56784">
    <property type="entry name" value="HAD-like"/>
    <property type="match status" value="1"/>
</dbReference>
<name>A0A1F6VHW7_9PROT</name>
<dbReference type="CDD" id="cd01629">
    <property type="entry name" value="HAD_EP"/>
    <property type="match status" value="1"/>
</dbReference>
<dbReference type="EC" id="3.1.3.77" evidence="4"/>
<dbReference type="SFLD" id="SFLDS00003">
    <property type="entry name" value="Haloacid_Dehalogenase"/>
    <property type="match status" value="1"/>
</dbReference>
<sequence>MIRAVLTDIEGTTSSLAFVKDVLFPYARAHLPEFVRAQAGSPEVKALLADARRESGAALDDRALVELLLRWIDEDRKLTPLKALQGLIWEAGYRSGELIGHIYEDAYCALRDWHDRGLRLYIFSSGSVKSQQLLFGHTAKGDLQPLFDGYFDTTIGAKRDPAAYRRIAATMEIAPAEILFLSDITEELDAAKLSGMETYWLVRESQTPPHDGHRAARGFDEIRFNGANRNRR</sequence>
<dbReference type="Pfam" id="PF00702">
    <property type="entry name" value="Hydrolase"/>
    <property type="match status" value="1"/>
</dbReference>
<dbReference type="HAMAP" id="MF_01681">
    <property type="entry name" value="Salvage_MtnC"/>
    <property type="match status" value="1"/>
</dbReference>
<comment type="subunit">
    <text evidence="4">Monomer.</text>
</comment>
<dbReference type="InterPro" id="IPR023214">
    <property type="entry name" value="HAD_sf"/>
</dbReference>
<comment type="pathway">
    <text evidence="4">Amino-acid biosynthesis; L-methionine biosynthesis via salvage pathway; L-methionine from S-methyl-5-thio-alpha-D-ribose 1-phosphate: step 3/6.</text>
</comment>
<dbReference type="GO" id="GO:0043716">
    <property type="term" value="F:2-hydroxy-3-keto-5-methylthiopentenyl-1-phosphate phosphatase activity"/>
    <property type="evidence" value="ECO:0007669"/>
    <property type="project" value="UniProtKB-UniRule"/>
</dbReference>
<dbReference type="InterPro" id="IPR023943">
    <property type="entry name" value="Enolase-ppase_E1"/>
</dbReference>
<dbReference type="GO" id="GO:0000287">
    <property type="term" value="F:magnesium ion binding"/>
    <property type="evidence" value="ECO:0007669"/>
    <property type="project" value="UniProtKB-UniRule"/>
</dbReference>
<dbReference type="SFLD" id="SFLDF00044">
    <property type="entry name" value="enolase-phosphatase"/>
    <property type="match status" value="1"/>
</dbReference>
<keyword evidence="3 4" id="KW-0486">Methionine biosynthesis</keyword>
<dbReference type="NCBIfam" id="TIGR01691">
    <property type="entry name" value="enolase-ppase"/>
    <property type="match status" value="1"/>
</dbReference>
<comment type="caution">
    <text evidence="5">The sequence shown here is derived from an EMBL/GenBank/DDBJ whole genome shotgun (WGS) entry which is preliminary data.</text>
</comment>
<evidence type="ECO:0000256" key="1">
    <source>
        <dbReference type="ARBA" id="ARBA00022605"/>
    </source>
</evidence>
<dbReference type="UniPathway" id="UPA00904">
    <property type="reaction ID" value="UER00876"/>
</dbReference>
<gene>
    <name evidence="4" type="primary">mtnC</name>
    <name evidence="5" type="ORF">A2W18_10565</name>
</gene>
<dbReference type="AlphaFoldDB" id="A0A1F6VHW7"/>
<comment type="function">
    <text evidence="4">Bifunctional enzyme that catalyzes the enolization of 2,3-diketo-5-methylthiopentyl-1-phosphate (DK-MTP-1-P) into the intermediate 2-hydroxy-3-keto-5-methylthiopentenyl-1-phosphate (HK-MTPenyl-1-P), which is then dephosphorylated to form the acireductone 1,2-dihydroxy-3-keto-5-methylthiopentene (DHK-MTPene).</text>
</comment>
<protein>
    <recommendedName>
        <fullName evidence="4">Enolase-phosphatase E1</fullName>
        <ecNumber evidence="4">3.1.3.77</ecNumber>
    </recommendedName>
    <alternativeName>
        <fullName evidence="4">2,3-diketo-5-methylthio-1-phosphopentane phosphatase</fullName>
    </alternativeName>
</protein>
<comment type="pathway">
    <text evidence="4">Amino-acid biosynthesis; L-methionine biosynthesis via salvage pathway; L-methionine from S-methyl-5-thio-alpha-D-ribose 1-phosphate: step 4/6.</text>
</comment>
<dbReference type="GO" id="GO:0019509">
    <property type="term" value="P:L-methionine salvage from methylthioadenosine"/>
    <property type="evidence" value="ECO:0007669"/>
    <property type="project" value="UniProtKB-UniRule"/>
</dbReference>
<dbReference type="NCBIfam" id="TIGR01549">
    <property type="entry name" value="HAD-SF-IA-v1"/>
    <property type="match status" value="1"/>
</dbReference>
<evidence type="ECO:0000313" key="6">
    <source>
        <dbReference type="Proteomes" id="UP000179076"/>
    </source>
</evidence>
<keyword evidence="4" id="KW-0479">Metal-binding</keyword>
<dbReference type="Proteomes" id="UP000179076">
    <property type="component" value="Unassembled WGS sequence"/>
</dbReference>
<dbReference type="InterPro" id="IPR006439">
    <property type="entry name" value="HAD-SF_hydro_IA"/>
</dbReference>
<dbReference type="PANTHER" id="PTHR20371">
    <property type="entry name" value="ENOLASE-PHOSPHATASE E1"/>
    <property type="match status" value="1"/>
</dbReference>
<comment type="similarity">
    <text evidence="4">Belongs to the HAD-like hydrolase superfamily. MasA/MtnC family.</text>
</comment>
<dbReference type="PANTHER" id="PTHR20371:SF1">
    <property type="entry name" value="ENOLASE-PHOSPHATASE E1"/>
    <property type="match status" value="1"/>
</dbReference>
<keyword evidence="1 4" id="KW-0028">Amino-acid biosynthesis</keyword>
<accession>A0A1F6VHW7</accession>